<sequence length="141" mass="16101">MSLWNGAGAQARLRSTSVSPSTGLDNTKFLILAVTFGRAKHFKYLLAQYLAWYVRTAVTLGRAKHFKYLLAQYLAWYVRTAVTLGRAKHFKYLLAQYLAWYVRAAAIFGRTKRFDYLLSKLLSVLGAAVIACRAKYFYLLD</sequence>
<reference evidence="1" key="1">
    <citation type="submission" date="2018-02" db="EMBL/GenBank/DDBJ databases">
        <authorList>
            <person name="Cohen D.B."/>
            <person name="Kent A.D."/>
        </authorList>
    </citation>
    <scope>NUCLEOTIDE SEQUENCE</scope>
</reference>
<evidence type="ECO:0000313" key="1">
    <source>
        <dbReference type="EMBL" id="SPC75848.1"/>
    </source>
</evidence>
<accession>A0A2N9EM15</accession>
<name>A0A2N9EM15_FAGSY</name>
<organism evidence="1">
    <name type="scientific">Fagus sylvatica</name>
    <name type="common">Beechnut</name>
    <dbReference type="NCBI Taxonomy" id="28930"/>
    <lineage>
        <taxon>Eukaryota</taxon>
        <taxon>Viridiplantae</taxon>
        <taxon>Streptophyta</taxon>
        <taxon>Embryophyta</taxon>
        <taxon>Tracheophyta</taxon>
        <taxon>Spermatophyta</taxon>
        <taxon>Magnoliopsida</taxon>
        <taxon>eudicotyledons</taxon>
        <taxon>Gunneridae</taxon>
        <taxon>Pentapetalae</taxon>
        <taxon>rosids</taxon>
        <taxon>fabids</taxon>
        <taxon>Fagales</taxon>
        <taxon>Fagaceae</taxon>
        <taxon>Fagus</taxon>
    </lineage>
</organism>
<proteinExistence type="predicted"/>
<gene>
    <name evidence="1" type="ORF">FSB_LOCUS3730</name>
</gene>
<protein>
    <submittedName>
        <fullName evidence="1">Uncharacterized protein</fullName>
    </submittedName>
</protein>
<dbReference type="AlphaFoldDB" id="A0A2N9EM15"/>
<dbReference type="EMBL" id="OIVN01000184">
    <property type="protein sequence ID" value="SPC75848.1"/>
    <property type="molecule type" value="Genomic_DNA"/>
</dbReference>